<accession>A0ABX5GMB1</accession>
<dbReference type="PANTHER" id="PTHR11102:SF160">
    <property type="entry name" value="ERAD-ASSOCIATED E3 UBIQUITIN-PROTEIN LIGASE COMPONENT HRD3"/>
    <property type="match status" value="1"/>
</dbReference>
<gene>
    <name evidence="2" type="ORF">C9J52_19240</name>
</gene>
<comment type="caution">
    <text evidence="2">The sequence shown here is derived from an EMBL/GenBank/DDBJ whole genome shotgun (WGS) entry which is preliminary data.</text>
</comment>
<feature type="signal peptide" evidence="1">
    <location>
        <begin position="1"/>
        <end position="24"/>
    </location>
</feature>
<dbReference type="Gene3D" id="1.25.40.10">
    <property type="entry name" value="Tetratricopeptide repeat domain"/>
    <property type="match status" value="2"/>
</dbReference>
<dbReference type="PANTHER" id="PTHR11102">
    <property type="entry name" value="SEL-1-LIKE PROTEIN"/>
    <property type="match status" value="1"/>
</dbReference>
<dbReference type="Proteomes" id="UP000241190">
    <property type="component" value="Unassembled WGS sequence"/>
</dbReference>
<organism evidence="2 3">
    <name type="scientific">Photobacterium iliopiscarium</name>
    <dbReference type="NCBI Taxonomy" id="56192"/>
    <lineage>
        <taxon>Bacteria</taxon>
        <taxon>Pseudomonadati</taxon>
        <taxon>Pseudomonadota</taxon>
        <taxon>Gammaproteobacteria</taxon>
        <taxon>Vibrionales</taxon>
        <taxon>Vibrionaceae</taxon>
        <taxon>Photobacterium</taxon>
    </lineage>
</organism>
<evidence type="ECO:0000256" key="1">
    <source>
        <dbReference type="SAM" id="SignalP"/>
    </source>
</evidence>
<dbReference type="InterPro" id="IPR050767">
    <property type="entry name" value="Sel1_AlgK"/>
</dbReference>
<protein>
    <submittedName>
        <fullName evidence="2">Sel1 repeat family protein</fullName>
    </submittedName>
</protein>
<proteinExistence type="predicted"/>
<evidence type="ECO:0000313" key="3">
    <source>
        <dbReference type="Proteomes" id="UP000241190"/>
    </source>
</evidence>
<dbReference type="InterPro" id="IPR011990">
    <property type="entry name" value="TPR-like_helical_dom_sf"/>
</dbReference>
<keyword evidence="3" id="KW-1185">Reference proteome</keyword>
<evidence type="ECO:0000313" key="2">
    <source>
        <dbReference type="EMBL" id="PSW91321.1"/>
    </source>
</evidence>
<name>A0ABX5GMB1_9GAMM</name>
<feature type="chain" id="PRO_5045422763" evidence="1">
    <location>
        <begin position="25"/>
        <end position="324"/>
    </location>
</feature>
<reference evidence="2 3" key="1">
    <citation type="submission" date="2018-03" db="EMBL/GenBank/DDBJ databases">
        <title>Whole genome sequencing of Histamine producing bacteria.</title>
        <authorList>
            <person name="Butler K."/>
        </authorList>
    </citation>
    <scope>NUCLEOTIDE SEQUENCE [LARGE SCALE GENOMIC DNA]</scope>
    <source>
        <strain evidence="2 3">ATCC 51761</strain>
    </source>
</reference>
<keyword evidence="1" id="KW-0732">Signal</keyword>
<sequence length="324" mass="36844">MVINKLFYPFILCCCLFLTTQSYAKEYPEPETMTVEEAYQLGDLLVDQYKIKQGQPYLKYAADKGHAEAALAYSWSLSTNIMVQTPQEHEYAVKAAELGSEDAKFKLSSSSNIYSDGELFRIPLIKELKSRAEQGDAKAMHRLSLLYFNSSEGDDWKKKAAEYGDAKAQFELGRRYEVGKGWFFIPGNRDKEIKRLYKASADQGNLSGMEGYASILFKEGKKKEALDIWIKSANTGSAGAITFIAGRYLHSLPQITYPEKNEILGAAYLKIYFDSMGNDKNNSLYDARQNDYIDLMNRLTDEKKKQVNQFADEFLSKHTVRVIN</sequence>
<dbReference type="SUPFAM" id="SSF81901">
    <property type="entry name" value="HCP-like"/>
    <property type="match status" value="1"/>
</dbReference>
<dbReference type="EMBL" id="PYOP01000052">
    <property type="protein sequence ID" value="PSW91321.1"/>
    <property type="molecule type" value="Genomic_DNA"/>
</dbReference>